<dbReference type="Proteomes" id="UP000664477">
    <property type="component" value="Unassembled WGS sequence"/>
</dbReference>
<proteinExistence type="predicted"/>
<protein>
    <recommendedName>
        <fullName evidence="1">Haemin-degrading HemS/ChuX domain-containing protein</fullName>
    </recommendedName>
</protein>
<organism evidence="2 3">
    <name type="scientific">Providencia rettgeri</name>
    <dbReference type="NCBI Taxonomy" id="587"/>
    <lineage>
        <taxon>Bacteria</taxon>
        <taxon>Pseudomonadati</taxon>
        <taxon>Pseudomonadota</taxon>
        <taxon>Gammaproteobacteria</taxon>
        <taxon>Enterobacterales</taxon>
        <taxon>Morganellaceae</taxon>
        <taxon>Providencia</taxon>
    </lineage>
</organism>
<dbReference type="SUPFAM" id="SSF144064">
    <property type="entry name" value="Heme iron utilization protein-like"/>
    <property type="match status" value="1"/>
</dbReference>
<evidence type="ECO:0000313" key="2">
    <source>
        <dbReference type="EMBL" id="MBO1916505.1"/>
    </source>
</evidence>
<gene>
    <name evidence="2" type="ORF">J4727_16400</name>
</gene>
<reference evidence="2" key="1">
    <citation type="submission" date="2021-03" db="EMBL/GenBank/DDBJ databases">
        <title>Molecular epidemiology and mechanisms of colistin and carbapenem resistance in Enterobacteriaceae from clinical isolates, the environment and porcine samples in Pretoria, South Africa.</title>
        <authorList>
            <person name="Bogoshi D."/>
            <person name="Mbelle N.M."/>
            <person name="Naidoo V."/>
            <person name="Osei Sekyere J."/>
        </authorList>
    </citation>
    <scope>NUCLEOTIDE SEQUENCE</scope>
    <source>
        <strain evidence="2">C052</strain>
    </source>
</reference>
<sequence length="63" mass="7206">MTRNQYAVSIQTGAYNNPKFSNHGGLFLNPKALDLRMFFAQWGSVLHSLKKCQRALATVFNFR</sequence>
<dbReference type="AlphaFoldDB" id="A0A939NCV5"/>
<dbReference type="InterPro" id="IPR007845">
    <property type="entry name" value="HemS/ChuX_dom"/>
</dbReference>
<dbReference type="Pfam" id="PF05171">
    <property type="entry name" value="HemS"/>
    <property type="match status" value="1"/>
</dbReference>
<dbReference type="EMBL" id="JAGETQ010000122">
    <property type="protein sequence ID" value="MBO1916505.1"/>
    <property type="molecule type" value="Genomic_DNA"/>
</dbReference>
<name>A0A939NCV5_PRORE</name>
<dbReference type="GO" id="GO:0006826">
    <property type="term" value="P:iron ion transport"/>
    <property type="evidence" value="ECO:0007669"/>
    <property type="project" value="InterPro"/>
</dbReference>
<evidence type="ECO:0000313" key="3">
    <source>
        <dbReference type="Proteomes" id="UP000664477"/>
    </source>
</evidence>
<feature type="domain" description="Haemin-degrading HemS/ChuX" evidence="1">
    <location>
        <begin position="1"/>
        <end position="51"/>
    </location>
</feature>
<evidence type="ECO:0000259" key="1">
    <source>
        <dbReference type="Pfam" id="PF05171"/>
    </source>
</evidence>
<dbReference type="InterPro" id="IPR053733">
    <property type="entry name" value="Heme_Transport_Util_sf"/>
</dbReference>
<dbReference type="Gene3D" id="3.40.1570.10">
    <property type="entry name" value="HemS/ChuS/ChuX like domains"/>
    <property type="match status" value="2"/>
</dbReference>
<comment type="caution">
    <text evidence="2">The sequence shown here is derived from an EMBL/GenBank/DDBJ whole genome shotgun (WGS) entry which is preliminary data.</text>
</comment>
<accession>A0A939NCV5</accession>